<dbReference type="AlphaFoldDB" id="A0A9D2CYM8"/>
<accession>A0A9D2CYM8</accession>
<evidence type="ECO:0000313" key="1">
    <source>
        <dbReference type="EMBL" id="HIZ03292.1"/>
    </source>
</evidence>
<proteinExistence type="predicted"/>
<reference evidence="1" key="1">
    <citation type="journal article" date="2021" name="PeerJ">
        <title>Extensive microbial diversity within the chicken gut microbiome revealed by metagenomics and culture.</title>
        <authorList>
            <person name="Gilroy R."/>
            <person name="Ravi A."/>
            <person name="Getino M."/>
            <person name="Pursley I."/>
            <person name="Horton D.L."/>
            <person name="Alikhan N.F."/>
            <person name="Baker D."/>
            <person name="Gharbi K."/>
            <person name="Hall N."/>
            <person name="Watson M."/>
            <person name="Adriaenssens E.M."/>
            <person name="Foster-Nyarko E."/>
            <person name="Jarju S."/>
            <person name="Secka A."/>
            <person name="Antonio M."/>
            <person name="Oren A."/>
            <person name="Chaudhuri R.R."/>
            <person name="La Ragione R."/>
            <person name="Hildebrand F."/>
            <person name="Pallen M.J."/>
        </authorList>
    </citation>
    <scope>NUCLEOTIDE SEQUENCE</scope>
    <source>
        <strain evidence="1">CHK187-5294</strain>
    </source>
</reference>
<name>A0A9D2CYM8_9FIRM</name>
<dbReference type="EMBL" id="DXCL01000020">
    <property type="protein sequence ID" value="HIZ03292.1"/>
    <property type="molecule type" value="Genomic_DNA"/>
</dbReference>
<comment type="caution">
    <text evidence="1">The sequence shown here is derived from an EMBL/GenBank/DDBJ whole genome shotgun (WGS) entry which is preliminary data.</text>
</comment>
<organism evidence="1 2">
    <name type="scientific">Candidatus Borkfalkia avistercoris</name>
    <dbReference type="NCBI Taxonomy" id="2838504"/>
    <lineage>
        <taxon>Bacteria</taxon>
        <taxon>Bacillati</taxon>
        <taxon>Bacillota</taxon>
        <taxon>Clostridia</taxon>
        <taxon>Christensenellales</taxon>
        <taxon>Christensenellaceae</taxon>
        <taxon>Candidatus Borkfalkia</taxon>
    </lineage>
</organism>
<sequence length="63" mass="7323">MKTTVIFKNPRGYLESTRYLNVASIFLDDEKNIVLVMRSTIYASEVETATFSQKELVQIDFEE</sequence>
<dbReference type="Proteomes" id="UP000824132">
    <property type="component" value="Unassembled WGS sequence"/>
</dbReference>
<protein>
    <submittedName>
        <fullName evidence="1">Uncharacterized protein</fullName>
    </submittedName>
</protein>
<reference evidence="1" key="2">
    <citation type="submission" date="2021-04" db="EMBL/GenBank/DDBJ databases">
        <authorList>
            <person name="Gilroy R."/>
        </authorList>
    </citation>
    <scope>NUCLEOTIDE SEQUENCE</scope>
    <source>
        <strain evidence="1">CHK187-5294</strain>
    </source>
</reference>
<evidence type="ECO:0000313" key="2">
    <source>
        <dbReference type="Proteomes" id="UP000824132"/>
    </source>
</evidence>
<gene>
    <name evidence="1" type="ORF">H9727_03315</name>
</gene>